<evidence type="ECO:0000313" key="2">
    <source>
        <dbReference type="EMBL" id="KAL2514664.1"/>
    </source>
</evidence>
<dbReference type="EMBL" id="JBFOLJ010000008">
    <property type="protein sequence ID" value="KAL2514664.1"/>
    <property type="molecule type" value="Genomic_DNA"/>
</dbReference>
<protein>
    <submittedName>
        <fullName evidence="2">Uncharacterized protein</fullName>
    </submittedName>
</protein>
<dbReference type="Proteomes" id="UP001604277">
    <property type="component" value="Unassembled WGS sequence"/>
</dbReference>
<comment type="caution">
    <text evidence="2">The sequence shown here is derived from an EMBL/GenBank/DDBJ whole genome shotgun (WGS) entry which is preliminary data.</text>
</comment>
<keyword evidence="3" id="KW-1185">Reference proteome</keyword>
<organism evidence="2 3">
    <name type="scientific">Forsythia ovata</name>
    <dbReference type="NCBI Taxonomy" id="205694"/>
    <lineage>
        <taxon>Eukaryota</taxon>
        <taxon>Viridiplantae</taxon>
        <taxon>Streptophyta</taxon>
        <taxon>Embryophyta</taxon>
        <taxon>Tracheophyta</taxon>
        <taxon>Spermatophyta</taxon>
        <taxon>Magnoliopsida</taxon>
        <taxon>eudicotyledons</taxon>
        <taxon>Gunneridae</taxon>
        <taxon>Pentapetalae</taxon>
        <taxon>asterids</taxon>
        <taxon>lamiids</taxon>
        <taxon>Lamiales</taxon>
        <taxon>Oleaceae</taxon>
        <taxon>Forsythieae</taxon>
        <taxon>Forsythia</taxon>
    </lineage>
</organism>
<dbReference type="AlphaFoldDB" id="A0ABD1TPJ4"/>
<name>A0ABD1TPJ4_9LAMI</name>
<proteinExistence type="predicted"/>
<gene>
    <name evidence="2" type="ORF">Fot_28635</name>
</gene>
<evidence type="ECO:0000313" key="3">
    <source>
        <dbReference type="Proteomes" id="UP001604277"/>
    </source>
</evidence>
<feature type="region of interest" description="Disordered" evidence="1">
    <location>
        <begin position="1"/>
        <end position="39"/>
    </location>
</feature>
<feature type="compositionally biased region" description="Basic and acidic residues" evidence="1">
    <location>
        <begin position="14"/>
        <end position="24"/>
    </location>
</feature>
<evidence type="ECO:0000256" key="1">
    <source>
        <dbReference type="SAM" id="MobiDB-lite"/>
    </source>
</evidence>
<reference evidence="3" key="1">
    <citation type="submission" date="2024-07" db="EMBL/GenBank/DDBJ databases">
        <title>Two chromosome-level genome assemblies of Korean endemic species Abeliophyllum distichum and Forsythia ovata (Oleaceae).</title>
        <authorList>
            <person name="Jang H."/>
        </authorList>
    </citation>
    <scope>NUCLEOTIDE SEQUENCE [LARGE SCALE GENOMIC DNA]</scope>
</reference>
<accession>A0ABD1TPJ4</accession>
<sequence length="161" mass="18562">MFSKNDDSQNQSDPRTDPKIRKEVPSLPEGQDEVDERVRDATCDVDEGQEGLRRTLLLIVKGFAYNINKFKRKSKKRRNNSAMKKKKFFSVIEEELSCLSYTSVPEGSESNQPNGFVKKQALNPAPLRTHPAIYIFHQDSKNKWWGLKIEVLTFINKSKSE</sequence>